<sequence>MVYRTTAIIALQLILIQNAFSQCINRVLPNCGQNIIPEVVINTPTTAPLILDRPLELAPVIIQDSSVANSLANALQLLVVSNLLSNTLPNPCCEVLAPAFTPVEIAPNYVPIEVIGGNGAIMAPNFFKLLLIELLVNKVMSSYLQQAQQYFQVPGQSYYQISGTPPTQAVSHPYKPSVPTSYQPSVSSTYMDYSSYPTLTSPYTVAENFQSYKIPVPNSAQPPKIPSSPLVSKPTNSPKITHSGYDSNVLNNLAIALQLLILNNLLNTPISEQVLIPNPFSTHQKTKNEYESVQTINPVAAYYETSSSYSNNYLNSHVPVSQSYSTHAQPTEYRAYFETNPYDQTTLSQYSLPNANYLGSNNLGGLLGSFGVPPATTRPGLNLKSPYDAIASAPFSENTSSSPFEYTKNDFQSPYSAILAADNNKDLFSIDF</sequence>
<evidence type="ECO:0000256" key="1">
    <source>
        <dbReference type="SAM" id="SignalP"/>
    </source>
</evidence>
<dbReference type="EMBL" id="CAJQZP010000359">
    <property type="protein sequence ID" value="CAG4957686.1"/>
    <property type="molecule type" value="Genomic_DNA"/>
</dbReference>
<comment type="caution">
    <text evidence="2">The sequence shown here is derived from an EMBL/GenBank/DDBJ whole genome shotgun (WGS) entry which is preliminary data.</text>
</comment>
<evidence type="ECO:0000313" key="3">
    <source>
        <dbReference type="Proteomes" id="UP000691718"/>
    </source>
</evidence>
<dbReference type="Proteomes" id="UP000691718">
    <property type="component" value="Unassembled WGS sequence"/>
</dbReference>
<keyword evidence="1" id="KW-0732">Signal</keyword>
<feature type="chain" id="PRO_5035820826" evidence="1">
    <location>
        <begin position="22"/>
        <end position="432"/>
    </location>
</feature>
<name>A0A8S3WG44_PARAO</name>
<gene>
    <name evidence="2" type="ORF">PAPOLLO_LOCUS5759</name>
</gene>
<keyword evidence="3" id="KW-1185">Reference proteome</keyword>
<dbReference type="OrthoDB" id="7489993at2759"/>
<organism evidence="2 3">
    <name type="scientific">Parnassius apollo</name>
    <name type="common">Apollo butterfly</name>
    <name type="synonym">Papilio apollo</name>
    <dbReference type="NCBI Taxonomy" id="110799"/>
    <lineage>
        <taxon>Eukaryota</taxon>
        <taxon>Metazoa</taxon>
        <taxon>Ecdysozoa</taxon>
        <taxon>Arthropoda</taxon>
        <taxon>Hexapoda</taxon>
        <taxon>Insecta</taxon>
        <taxon>Pterygota</taxon>
        <taxon>Neoptera</taxon>
        <taxon>Endopterygota</taxon>
        <taxon>Lepidoptera</taxon>
        <taxon>Glossata</taxon>
        <taxon>Ditrysia</taxon>
        <taxon>Papilionoidea</taxon>
        <taxon>Papilionidae</taxon>
        <taxon>Parnassiinae</taxon>
        <taxon>Parnassini</taxon>
        <taxon>Parnassius</taxon>
        <taxon>Parnassius</taxon>
    </lineage>
</organism>
<proteinExistence type="predicted"/>
<dbReference type="AlphaFoldDB" id="A0A8S3WG44"/>
<reference evidence="2" key="1">
    <citation type="submission" date="2021-04" db="EMBL/GenBank/DDBJ databases">
        <authorList>
            <person name="Tunstrom K."/>
        </authorList>
    </citation>
    <scope>NUCLEOTIDE SEQUENCE</scope>
</reference>
<evidence type="ECO:0000313" key="2">
    <source>
        <dbReference type="EMBL" id="CAG4957686.1"/>
    </source>
</evidence>
<protein>
    <submittedName>
        <fullName evidence="2">(apollo) hypothetical protein</fullName>
    </submittedName>
</protein>
<feature type="signal peptide" evidence="1">
    <location>
        <begin position="1"/>
        <end position="21"/>
    </location>
</feature>
<accession>A0A8S3WG44</accession>